<feature type="region of interest" description="Disordered" evidence="1">
    <location>
        <begin position="1"/>
        <end position="32"/>
    </location>
</feature>
<evidence type="ECO:0000256" key="1">
    <source>
        <dbReference type="SAM" id="MobiDB-lite"/>
    </source>
</evidence>
<gene>
    <name evidence="2" type="ORF">GCM10025866_18320</name>
</gene>
<organism evidence="2 3">
    <name type="scientific">Naasia aerilata</name>
    <dbReference type="NCBI Taxonomy" id="1162966"/>
    <lineage>
        <taxon>Bacteria</taxon>
        <taxon>Bacillati</taxon>
        <taxon>Actinomycetota</taxon>
        <taxon>Actinomycetes</taxon>
        <taxon>Micrococcales</taxon>
        <taxon>Microbacteriaceae</taxon>
        <taxon>Naasia</taxon>
    </lineage>
</organism>
<evidence type="ECO:0000313" key="3">
    <source>
        <dbReference type="Proteomes" id="UP001321498"/>
    </source>
</evidence>
<dbReference type="EMBL" id="AP027731">
    <property type="protein sequence ID" value="BDZ45923.1"/>
    <property type="molecule type" value="Genomic_DNA"/>
</dbReference>
<evidence type="ECO:0008006" key="4">
    <source>
        <dbReference type="Google" id="ProtNLM"/>
    </source>
</evidence>
<keyword evidence="3" id="KW-1185">Reference proteome</keyword>
<protein>
    <recommendedName>
        <fullName evidence="4">ANTAR domain-containing protein</fullName>
    </recommendedName>
</protein>
<name>A0ABM8GCF2_9MICO</name>
<evidence type="ECO:0000313" key="2">
    <source>
        <dbReference type="EMBL" id="BDZ45923.1"/>
    </source>
</evidence>
<reference evidence="3" key="1">
    <citation type="journal article" date="2019" name="Int. J. Syst. Evol. Microbiol.">
        <title>The Global Catalogue of Microorganisms (GCM) 10K type strain sequencing project: providing services to taxonomists for standard genome sequencing and annotation.</title>
        <authorList>
            <consortium name="The Broad Institute Genomics Platform"/>
            <consortium name="The Broad Institute Genome Sequencing Center for Infectious Disease"/>
            <person name="Wu L."/>
            <person name="Ma J."/>
        </authorList>
    </citation>
    <scope>NUCLEOTIDE SEQUENCE [LARGE SCALE GENOMIC DNA]</scope>
    <source>
        <strain evidence="3">NBRC 108725</strain>
    </source>
</reference>
<dbReference type="Proteomes" id="UP001321498">
    <property type="component" value="Chromosome"/>
</dbReference>
<proteinExistence type="predicted"/>
<sequence length="109" mass="12002">MPRIASPCRRTRPAPEVGPRPGRRDGPASEAAPTLSLTLRLVAMTLRLSEERERTLEQLAETLRISKNSAAAEAIILAAPRPNHEQFVADSMARQLSRYADLMTRLANA</sequence>
<accession>A0ABM8GCF2</accession>